<organism evidence="1 2">
    <name type="scientific">Paracoccus halophilus</name>
    <dbReference type="NCBI Taxonomy" id="376733"/>
    <lineage>
        <taxon>Bacteria</taxon>
        <taxon>Pseudomonadati</taxon>
        <taxon>Pseudomonadota</taxon>
        <taxon>Alphaproteobacteria</taxon>
        <taxon>Rhodobacterales</taxon>
        <taxon>Paracoccaceae</taxon>
        <taxon>Paracoccus</taxon>
    </lineage>
</organism>
<evidence type="ECO:0000313" key="2">
    <source>
        <dbReference type="Proteomes" id="UP000182312"/>
    </source>
</evidence>
<protein>
    <submittedName>
        <fullName evidence="1">Uncharacterized protein</fullName>
    </submittedName>
</protein>
<dbReference type="EMBL" id="FOJO01000003">
    <property type="protein sequence ID" value="SFA43354.1"/>
    <property type="molecule type" value="Genomic_DNA"/>
</dbReference>
<dbReference type="Proteomes" id="UP000182312">
    <property type="component" value="Unassembled WGS sequence"/>
</dbReference>
<evidence type="ECO:0000313" key="1">
    <source>
        <dbReference type="EMBL" id="SFA43354.1"/>
    </source>
</evidence>
<reference evidence="1 2" key="1">
    <citation type="submission" date="2016-10" db="EMBL/GenBank/DDBJ databases">
        <authorList>
            <person name="de Groot N.N."/>
        </authorList>
    </citation>
    <scope>NUCLEOTIDE SEQUENCE [LARGE SCALE GENOMIC DNA]</scope>
    <source>
        <strain evidence="1 2">CGMCC 1.6117</strain>
    </source>
</reference>
<name>A0A1I0SV14_9RHOB</name>
<accession>A0A1I0SV14</accession>
<gene>
    <name evidence="1" type="ORF">SAMN04487972_10316</name>
</gene>
<proteinExistence type="predicted"/>
<sequence length="236" mass="25697">MAYASLQAIAQVNVPVLLPDTCILLDLLRSPRRENVDGNAMLAGKAIRDGVVENEAIGCVVAEQVRNELNDNLPAVREDTNTALRKLRDEIVRIDKWSEALGQPSQTQISHFLTRVPIAEAVMADILGAALTHDTTPDLTYRAIARMTQKRTPAKPGKDSSKDCIVVESYLEVAGNLRNLGHTADIVFASSNTKEFVSSTTSVLNADIAAEFAAVGMRYSRALHETRHLLGLPIAR</sequence>
<dbReference type="RefSeq" id="WP_074948015.1">
    <property type="nucleotide sequence ID" value="NZ_FOJO01000003.1"/>
</dbReference>
<dbReference type="AlphaFoldDB" id="A0A1I0SV14"/>
<dbReference type="OrthoDB" id="8450129at2"/>